<evidence type="ECO:0000256" key="4">
    <source>
        <dbReference type="ARBA" id="ARBA00022989"/>
    </source>
</evidence>
<accession>A0ABW6SLN1</accession>
<feature type="transmembrane region" description="Helical" evidence="7">
    <location>
        <begin position="607"/>
        <end position="629"/>
    </location>
</feature>
<reference evidence="9 10" key="1">
    <citation type="submission" date="2024-10" db="EMBL/GenBank/DDBJ databases">
        <title>The Natural Products Discovery Center: Release of the First 8490 Sequenced Strains for Exploring Actinobacteria Biosynthetic Diversity.</title>
        <authorList>
            <person name="Kalkreuter E."/>
            <person name="Kautsar S.A."/>
            <person name="Yang D."/>
            <person name="Bader C.D."/>
            <person name="Teijaro C.N."/>
            <person name="Fluegel L."/>
            <person name="Davis C.M."/>
            <person name="Simpson J.R."/>
            <person name="Lauterbach L."/>
            <person name="Steele A.D."/>
            <person name="Gui C."/>
            <person name="Meng S."/>
            <person name="Li G."/>
            <person name="Viehrig K."/>
            <person name="Ye F."/>
            <person name="Su P."/>
            <person name="Kiefer A.F."/>
            <person name="Nichols A."/>
            <person name="Cepeda A.J."/>
            <person name="Yan W."/>
            <person name="Fan B."/>
            <person name="Jiang Y."/>
            <person name="Adhikari A."/>
            <person name="Zheng C.-J."/>
            <person name="Schuster L."/>
            <person name="Cowan T.M."/>
            <person name="Smanski M.J."/>
            <person name="Chevrette M.G."/>
            <person name="De Carvalho L.P.S."/>
            <person name="Shen B."/>
        </authorList>
    </citation>
    <scope>NUCLEOTIDE SEQUENCE [LARGE SCALE GENOMIC DNA]</scope>
    <source>
        <strain evidence="9 10">NPDC002173</strain>
    </source>
</reference>
<comment type="subcellular location">
    <subcellularLocation>
        <location evidence="1">Cell membrane</location>
        <topology evidence="1">Multi-pass membrane protein</topology>
    </subcellularLocation>
</comment>
<proteinExistence type="inferred from homology"/>
<evidence type="ECO:0000259" key="8">
    <source>
        <dbReference type="Pfam" id="PF02687"/>
    </source>
</evidence>
<feature type="transmembrane region" description="Helical" evidence="7">
    <location>
        <begin position="198"/>
        <end position="219"/>
    </location>
</feature>
<dbReference type="RefSeq" id="WP_387410076.1">
    <property type="nucleotide sequence ID" value="NZ_JBIASD010000005.1"/>
</dbReference>
<feature type="transmembrane region" description="Helical" evidence="7">
    <location>
        <begin position="554"/>
        <end position="576"/>
    </location>
</feature>
<keyword evidence="5 7" id="KW-0472">Membrane</keyword>
<keyword evidence="10" id="KW-1185">Reference proteome</keyword>
<feature type="transmembrane region" description="Helical" evidence="7">
    <location>
        <begin position="510"/>
        <end position="534"/>
    </location>
</feature>
<gene>
    <name evidence="9" type="ORF">ACFYXI_09755</name>
</gene>
<feature type="domain" description="ABC3 transporter permease C-terminal" evidence="8">
    <location>
        <begin position="514"/>
        <end position="630"/>
    </location>
</feature>
<evidence type="ECO:0000256" key="3">
    <source>
        <dbReference type="ARBA" id="ARBA00022692"/>
    </source>
</evidence>
<dbReference type="Proteomes" id="UP001602013">
    <property type="component" value="Unassembled WGS sequence"/>
</dbReference>
<dbReference type="Pfam" id="PF02687">
    <property type="entry name" value="FtsX"/>
    <property type="match status" value="2"/>
</dbReference>
<evidence type="ECO:0000256" key="1">
    <source>
        <dbReference type="ARBA" id="ARBA00004651"/>
    </source>
</evidence>
<feature type="transmembrane region" description="Helical" evidence="7">
    <location>
        <begin position="62"/>
        <end position="86"/>
    </location>
</feature>
<evidence type="ECO:0000313" key="9">
    <source>
        <dbReference type="EMBL" id="MFF3665866.1"/>
    </source>
</evidence>
<evidence type="ECO:0000256" key="2">
    <source>
        <dbReference type="ARBA" id="ARBA00022475"/>
    </source>
</evidence>
<dbReference type="EMBL" id="JBIASD010000005">
    <property type="protein sequence ID" value="MFF3665866.1"/>
    <property type="molecule type" value="Genomic_DNA"/>
</dbReference>
<sequence>MLSISLSTVRARWTHFIGVFLAVALGAGLTASMGLALAATLDAPQHLKEQDPDAVFTVNAMLATAATVTTFTSVFIVASTFAFAVAQRQREFGLLRTAGATPRQIRTVVVVEALLVGGVAALAGCLLGRLGGPELVAWMIDERLAPSWLTVGDQFWPYQLAFWSGLLVALIGALAASRRASRTSAVQVLRESDVDRRIMTGGRWAFGGLLLAVGVVLLVQKISADPADLLKRKTYTTQPLLLIGAFALLAPVAVRPFVQLVAWLPSRLPAAIGMLARESASASLRRTAAVAAPVLVSVGLVGSLLGASGTVAAGRADEIRNRTTADYVITASGGGRALPDKVTKAVRAVPGARSAISAPTTVEYLLEGVARVPNPGRVVDPASYAELARLPLVEGSLEKLDDRSIIVNEEWPAAAVGQRVDVWRKDGSKGRLTVAGVLRTGIGSDDVYVTAANAPGAAPDRIEVRLEPGADRAAVAAGLREAVRGTGAALAGTEQWIAASLPDTKRENRLAVTVVMGLVVLYTLIALAATMVMATSDRRRDLSVLRLTGATDGQVLQIVVFEALTVVVTGAVLGALVSGVNVLGVWSAVSALAGGAAPLSVPWGAMGLATAAGTLVAVSAAALSAMAVVRRAAQTPQVV</sequence>
<dbReference type="InterPro" id="IPR003838">
    <property type="entry name" value="ABC3_permease_C"/>
</dbReference>
<feature type="transmembrane region" description="Helical" evidence="7">
    <location>
        <begin position="239"/>
        <end position="258"/>
    </location>
</feature>
<evidence type="ECO:0000256" key="5">
    <source>
        <dbReference type="ARBA" id="ARBA00023136"/>
    </source>
</evidence>
<evidence type="ECO:0000313" key="10">
    <source>
        <dbReference type="Proteomes" id="UP001602013"/>
    </source>
</evidence>
<dbReference type="PANTHER" id="PTHR30572:SF4">
    <property type="entry name" value="ABC TRANSPORTER PERMEASE YTRF"/>
    <property type="match status" value="1"/>
</dbReference>
<dbReference type="PANTHER" id="PTHR30572">
    <property type="entry name" value="MEMBRANE COMPONENT OF TRANSPORTER-RELATED"/>
    <property type="match status" value="1"/>
</dbReference>
<keyword evidence="4 7" id="KW-1133">Transmembrane helix</keyword>
<feature type="transmembrane region" description="Helical" evidence="7">
    <location>
        <begin position="156"/>
        <end position="177"/>
    </location>
</feature>
<dbReference type="InterPro" id="IPR050250">
    <property type="entry name" value="Macrolide_Exporter_MacB"/>
</dbReference>
<evidence type="ECO:0000256" key="7">
    <source>
        <dbReference type="SAM" id="Phobius"/>
    </source>
</evidence>
<organism evidence="9 10">
    <name type="scientific">Microtetraspora malaysiensis</name>
    <dbReference type="NCBI Taxonomy" id="161358"/>
    <lineage>
        <taxon>Bacteria</taxon>
        <taxon>Bacillati</taxon>
        <taxon>Actinomycetota</taxon>
        <taxon>Actinomycetes</taxon>
        <taxon>Streptosporangiales</taxon>
        <taxon>Streptosporangiaceae</taxon>
        <taxon>Microtetraspora</taxon>
    </lineage>
</organism>
<comment type="caution">
    <text evidence="9">The sequence shown here is derived from an EMBL/GenBank/DDBJ whole genome shotgun (WGS) entry which is preliminary data.</text>
</comment>
<comment type="similarity">
    <text evidence="6">Belongs to the ABC-4 integral membrane protein family.</text>
</comment>
<feature type="transmembrane region" description="Helical" evidence="7">
    <location>
        <begin position="583"/>
        <end position="601"/>
    </location>
</feature>
<feature type="transmembrane region" description="Helical" evidence="7">
    <location>
        <begin position="107"/>
        <end position="130"/>
    </location>
</feature>
<feature type="domain" description="ABC3 transporter permease C-terminal" evidence="8">
    <location>
        <begin position="65"/>
        <end position="184"/>
    </location>
</feature>
<name>A0ABW6SLN1_9ACTN</name>
<keyword evidence="3 7" id="KW-0812">Transmembrane</keyword>
<protein>
    <submittedName>
        <fullName evidence="9">FtsX-like permease family protein</fullName>
    </submittedName>
</protein>
<evidence type="ECO:0000256" key="6">
    <source>
        <dbReference type="ARBA" id="ARBA00038076"/>
    </source>
</evidence>
<keyword evidence="2" id="KW-1003">Cell membrane</keyword>